<dbReference type="PATRIC" id="fig|226910.6.peg.3737"/>
<gene>
    <name evidence="2" type="ORF">UCMB321_3744</name>
</gene>
<organism evidence="2 3">
    <name type="scientific">Pseudomonas batumici</name>
    <dbReference type="NCBI Taxonomy" id="226910"/>
    <lineage>
        <taxon>Bacteria</taxon>
        <taxon>Pseudomonadati</taxon>
        <taxon>Pseudomonadota</taxon>
        <taxon>Gammaproteobacteria</taxon>
        <taxon>Pseudomonadales</taxon>
        <taxon>Pseudomonadaceae</taxon>
        <taxon>Pseudomonas</taxon>
    </lineage>
</organism>
<keyword evidence="1" id="KW-0812">Transmembrane</keyword>
<keyword evidence="3" id="KW-1185">Reference proteome</keyword>
<accession>A0A0C2HZI7</accession>
<dbReference type="EMBL" id="JXDG01000049">
    <property type="protein sequence ID" value="KIH82506.1"/>
    <property type="molecule type" value="Genomic_DNA"/>
</dbReference>
<comment type="caution">
    <text evidence="2">The sequence shown here is derived from an EMBL/GenBank/DDBJ whole genome shotgun (WGS) entry which is preliminary data.</text>
</comment>
<sequence length="51" mass="5589">MIGATGNPMAPAWYLLAAMCISLFALILFPDSLERLRSIRLANYCAEAVTQ</sequence>
<evidence type="ECO:0000313" key="3">
    <source>
        <dbReference type="Proteomes" id="UP000031535"/>
    </source>
</evidence>
<reference evidence="2 3" key="1">
    <citation type="submission" date="2015-01" db="EMBL/GenBank/DDBJ databases">
        <title>Complete genome of Pseudomonas batumici UCM B-321 producer of the batumin antibiotic with strong antistaphilococcal and potential anticancer activity.</title>
        <authorList>
            <person name="Klochko V.V."/>
            <person name="Zelena L.B."/>
            <person name="Elena K.A."/>
            <person name="Reva O.N."/>
        </authorList>
    </citation>
    <scope>NUCLEOTIDE SEQUENCE [LARGE SCALE GENOMIC DNA]</scope>
    <source>
        <strain evidence="2 3">UCM B-321</strain>
    </source>
</reference>
<evidence type="ECO:0000256" key="1">
    <source>
        <dbReference type="SAM" id="Phobius"/>
    </source>
</evidence>
<dbReference type="AlphaFoldDB" id="A0A0C2HZI7"/>
<protein>
    <submittedName>
        <fullName evidence="2">Uncharacterized protein</fullName>
    </submittedName>
</protein>
<keyword evidence="1" id="KW-1133">Transmembrane helix</keyword>
<feature type="transmembrane region" description="Helical" evidence="1">
    <location>
        <begin position="12"/>
        <end position="30"/>
    </location>
</feature>
<name>A0A0C2HZI7_9PSED</name>
<evidence type="ECO:0000313" key="2">
    <source>
        <dbReference type="EMBL" id="KIH82506.1"/>
    </source>
</evidence>
<keyword evidence="1" id="KW-0472">Membrane</keyword>
<proteinExistence type="predicted"/>
<dbReference type="Proteomes" id="UP000031535">
    <property type="component" value="Unassembled WGS sequence"/>
</dbReference>